<name>A0A644V4Y4_9ZZZZ</name>
<reference evidence="2" key="1">
    <citation type="submission" date="2019-08" db="EMBL/GenBank/DDBJ databases">
        <authorList>
            <person name="Kucharzyk K."/>
            <person name="Murdoch R.W."/>
            <person name="Higgins S."/>
            <person name="Loffler F."/>
        </authorList>
    </citation>
    <scope>NUCLEOTIDE SEQUENCE</scope>
</reference>
<dbReference type="EMBL" id="VSSQ01000220">
    <property type="protein sequence ID" value="MPL86354.1"/>
    <property type="molecule type" value="Genomic_DNA"/>
</dbReference>
<evidence type="ECO:0000259" key="1">
    <source>
        <dbReference type="Pfam" id="PF12728"/>
    </source>
</evidence>
<dbReference type="Pfam" id="PF12728">
    <property type="entry name" value="HTH_17"/>
    <property type="match status" value="1"/>
</dbReference>
<organism evidence="2">
    <name type="scientific">bioreactor metagenome</name>
    <dbReference type="NCBI Taxonomy" id="1076179"/>
    <lineage>
        <taxon>unclassified sequences</taxon>
        <taxon>metagenomes</taxon>
        <taxon>ecological metagenomes</taxon>
    </lineage>
</organism>
<feature type="domain" description="Helix-turn-helix" evidence="1">
    <location>
        <begin position="42"/>
        <end position="91"/>
    </location>
</feature>
<dbReference type="InterPro" id="IPR041657">
    <property type="entry name" value="HTH_17"/>
</dbReference>
<proteinExistence type="predicted"/>
<dbReference type="SUPFAM" id="SSF46955">
    <property type="entry name" value="Putative DNA-binding domain"/>
    <property type="match status" value="1"/>
</dbReference>
<accession>A0A644V4Y4</accession>
<protein>
    <recommendedName>
        <fullName evidence="1">Helix-turn-helix domain-containing protein</fullName>
    </recommendedName>
</protein>
<dbReference type="PANTHER" id="PTHR34585:SF22">
    <property type="entry name" value="HELIX-TURN-HELIX DOMAIN-CONTAINING PROTEIN"/>
    <property type="match status" value="1"/>
</dbReference>
<comment type="caution">
    <text evidence="2">The sequence shown here is derived from an EMBL/GenBank/DDBJ whole genome shotgun (WGS) entry which is preliminary data.</text>
</comment>
<evidence type="ECO:0000313" key="2">
    <source>
        <dbReference type="EMBL" id="MPL86354.1"/>
    </source>
</evidence>
<dbReference type="PANTHER" id="PTHR34585">
    <property type="match status" value="1"/>
</dbReference>
<dbReference type="InterPro" id="IPR009061">
    <property type="entry name" value="DNA-bd_dom_put_sf"/>
</dbReference>
<dbReference type="AlphaFoldDB" id="A0A644V4Y4"/>
<sequence length="103" mass="12010">MKKIIEVSDEGLWELVNEIEKLVGMLDNTLSGRKPSIKDEYYLTDVELSSLLKISRRTLQEHRTDGTLPYYLVVGKVLYRESDIQKYLEENYINAVKDITDLI</sequence>
<gene>
    <name evidence="2" type="ORF">SDC9_32334</name>
</gene>